<dbReference type="InterPro" id="IPR013216">
    <property type="entry name" value="Methyltransf_11"/>
</dbReference>
<evidence type="ECO:0000313" key="2">
    <source>
        <dbReference type="EMBL" id="MBF4766438.1"/>
    </source>
</evidence>
<dbReference type="EMBL" id="JADKPO010000001">
    <property type="protein sequence ID" value="MBF4766438.1"/>
    <property type="molecule type" value="Genomic_DNA"/>
</dbReference>
<proteinExistence type="predicted"/>
<evidence type="ECO:0000259" key="1">
    <source>
        <dbReference type="Pfam" id="PF08241"/>
    </source>
</evidence>
<comment type="caution">
    <text evidence="2">The sequence shown here is derived from an EMBL/GenBank/DDBJ whole genome shotgun (WGS) entry which is preliminary data.</text>
</comment>
<accession>A0A930YGY9</accession>
<dbReference type="CDD" id="cd02440">
    <property type="entry name" value="AdoMet_MTases"/>
    <property type="match status" value="1"/>
</dbReference>
<sequence>MSEGPTADTSWLESMPEVYDRCLGLAIFAPYAAELALRASAVPHGRVLELAAGTGIVTAGLVEALPDAEITATDLNQAMVAYASARTPGPTWEVADAQALSYADDSFDLVVCQFGVMFLPDRIGAYRGVRRVLAPGGSFLFNVWDTLESHEVESAVIDTMAELFPDDPPDFLRRVPHGYADPSRLRADVQAAGLTLADLDRVQLTGKAPSAAVLAEGYCLGTPLRFELQERGDLADLVPRVTKALTRRLGDGLIEGEMSAYVVRAVAPA</sequence>
<keyword evidence="3" id="KW-1185">Reference proteome</keyword>
<dbReference type="RefSeq" id="WP_194694563.1">
    <property type="nucleotide sequence ID" value="NZ_JADKPO010000001.1"/>
</dbReference>
<reference evidence="2" key="1">
    <citation type="submission" date="2020-11" db="EMBL/GenBank/DDBJ databases">
        <title>Nocardioides cynanchi sp. nov., isolated from soil of rhizosphere of Cynanchum wilfordii.</title>
        <authorList>
            <person name="Lee J.-S."/>
            <person name="Suh M.K."/>
            <person name="Kim J.-S."/>
        </authorList>
    </citation>
    <scope>NUCLEOTIDE SEQUENCE</scope>
    <source>
        <strain evidence="2">KCTC 19276</strain>
    </source>
</reference>
<keyword evidence="2" id="KW-0808">Transferase</keyword>
<dbReference type="GO" id="GO:0032259">
    <property type="term" value="P:methylation"/>
    <property type="evidence" value="ECO:0007669"/>
    <property type="project" value="UniProtKB-KW"/>
</dbReference>
<dbReference type="InterPro" id="IPR029063">
    <property type="entry name" value="SAM-dependent_MTases_sf"/>
</dbReference>
<feature type="domain" description="Methyltransferase type 11" evidence="1">
    <location>
        <begin position="48"/>
        <end position="141"/>
    </location>
</feature>
<dbReference type="PANTHER" id="PTHR43591:SF24">
    <property type="entry name" value="2-METHOXY-6-POLYPRENYL-1,4-BENZOQUINOL METHYLASE, MITOCHONDRIAL"/>
    <property type="match status" value="1"/>
</dbReference>
<dbReference type="Gene3D" id="3.40.50.150">
    <property type="entry name" value="Vaccinia Virus protein VP39"/>
    <property type="match status" value="1"/>
</dbReference>
<protein>
    <submittedName>
        <fullName evidence="2">Class I SAM-dependent methyltransferase</fullName>
    </submittedName>
</protein>
<dbReference type="SUPFAM" id="SSF53335">
    <property type="entry name" value="S-adenosyl-L-methionine-dependent methyltransferases"/>
    <property type="match status" value="1"/>
</dbReference>
<dbReference type="PANTHER" id="PTHR43591">
    <property type="entry name" value="METHYLTRANSFERASE"/>
    <property type="match status" value="1"/>
</dbReference>
<gene>
    <name evidence="2" type="ORF">ISU10_01500</name>
</gene>
<name>A0A930YGY9_9ACTN</name>
<dbReference type="GO" id="GO:0008757">
    <property type="term" value="F:S-adenosylmethionine-dependent methyltransferase activity"/>
    <property type="evidence" value="ECO:0007669"/>
    <property type="project" value="InterPro"/>
</dbReference>
<dbReference type="AlphaFoldDB" id="A0A930YGY9"/>
<dbReference type="Pfam" id="PF08241">
    <property type="entry name" value="Methyltransf_11"/>
    <property type="match status" value="1"/>
</dbReference>
<evidence type="ECO:0000313" key="3">
    <source>
        <dbReference type="Proteomes" id="UP000660668"/>
    </source>
</evidence>
<keyword evidence="2" id="KW-0489">Methyltransferase</keyword>
<organism evidence="2 3">
    <name type="scientific">Nocardioides agariphilus</name>
    <dbReference type="NCBI Taxonomy" id="433664"/>
    <lineage>
        <taxon>Bacteria</taxon>
        <taxon>Bacillati</taxon>
        <taxon>Actinomycetota</taxon>
        <taxon>Actinomycetes</taxon>
        <taxon>Propionibacteriales</taxon>
        <taxon>Nocardioidaceae</taxon>
        <taxon>Nocardioides</taxon>
    </lineage>
</organism>
<dbReference type="Proteomes" id="UP000660668">
    <property type="component" value="Unassembled WGS sequence"/>
</dbReference>